<evidence type="ECO:0000313" key="19">
    <source>
        <dbReference type="Proteomes" id="UP001375743"/>
    </source>
</evidence>
<feature type="binding site" evidence="14 15">
    <location>
        <position position="8"/>
    </location>
    <ligand>
        <name>a divalent metal cation</name>
        <dbReference type="ChEBI" id="CHEBI:60240"/>
    </ligand>
</feature>
<name>A0ABU8XW84_9PROT</name>
<comment type="cofactor">
    <cofactor evidence="14 15">
        <name>Mn(2+)</name>
        <dbReference type="ChEBI" id="CHEBI:29035"/>
    </cofactor>
    <cofactor evidence="14 15">
        <name>Mg(2+)</name>
        <dbReference type="ChEBI" id="CHEBI:18420"/>
    </cofactor>
    <text evidence="14 15">Manganese or magnesium. Binds 1 divalent metal ion per monomer in the absence of substrate. May bind a second metal ion after substrate binding.</text>
</comment>
<evidence type="ECO:0000256" key="10">
    <source>
        <dbReference type="ARBA" id="ARBA00022723"/>
    </source>
</evidence>
<evidence type="ECO:0000256" key="15">
    <source>
        <dbReference type="PROSITE-ProRule" id="PRU01319"/>
    </source>
</evidence>
<evidence type="ECO:0000256" key="2">
    <source>
        <dbReference type="ARBA" id="ARBA00001946"/>
    </source>
</evidence>
<comment type="similarity">
    <text evidence="5 14 16">Belongs to the RNase HII family.</text>
</comment>
<keyword evidence="11 14" id="KW-0255">Endonuclease</keyword>
<evidence type="ECO:0000256" key="16">
    <source>
        <dbReference type="RuleBase" id="RU003515"/>
    </source>
</evidence>
<accession>A0ABU8XW84</accession>
<sequence>MKLVAGVDEVGRGPLAGPVVAAAVILPRPIPGLADSKQLSAKERERLARLVREDAIVALGAASVGEIERLNILGATMLAMRRAVNRLALPPEEVLVDGNRGPALACPVRCVVGGDASVPEISAASIVAKVARDRLMARLARRYEGYGWERNAGYGTAEHRAALERLGLTPHHRRAFAPCAQLALAV</sequence>
<proteinExistence type="inferred from homology"/>
<keyword evidence="9 14" id="KW-0540">Nuclease</keyword>
<evidence type="ECO:0000256" key="7">
    <source>
        <dbReference type="ARBA" id="ARBA00019179"/>
    </source>
</evidence>
<feature type="domain" description="RNase H type-2" evidence="17">
    <location>
        <begin position="2"/>
        <end position="186"/>
    </location>
</feature>
<evidence type="ECO:0000313" key="18">
    <source>
        <dbReference type="EMBL" id="MEK0085461.1"/>
    </source>
</evidence>
<dbReference type="Gene3D" id="3.30.420.10">
    <property type="entry name" value="Ribonuclease H-like superfamily/Ribonuclease H"/>
    <property type="match status" value="1"/>
</dbReference>
<comment type="catalytic activity">
    <reaction evidence="1 14 15 16">
        <text>Endonucleolytic cleavage to 5'-phosphomonoester.</text>
        <dbReference type="EC" id="3.1.26.4"/>
    </reaction>
</comment>
<reference evidence="18 19" key="1">
    <citation type="submission" date="2024-01" db="EMBL/GenBank/DDBJ databases">
        <title>Multi-omics insights into the function and evolution of sodium benzoate biodegradation pathways in Benzoatithermus flavus gen. nov., sp. nov. from hot spring.</title>
        <authorList>
            <person name="Hu C.-J."/>
            <person name="Li W.-J."/>
        </authorList>
    </citation>
    <scope>NUCLEOTIDE SEQUENCE [LARGE SCALE GENOMIC DNA]</scope>
    <source>
        <strain evidence="18 19">SYSU G07066</strain>
    </source>
</reference>
<dbReference type="InterPro" id="IPR024567">
    <property type="entry name" value="RNase_HII/HIII_dom"/>
</dbReference>
<evidence type="ECO:0000256" key="1">
    <source>
        <dbReference type="ARBA" id="ARBA00000077"/>
    </source>
</evidence>
<dbReference type="EMBL" id="JBBLZC010000027">
    <property type="protein sequence ID" value="MEK0085461.1"/>
    <property type="molecule type" value="Genomic_DNA"/>
</dbReference>
<comment type="function">
    <text evidence="3 14 16">Endonuclease that specifically degrades the RNA of RNA-DNA hybrids.</text>
</comment>
<dbReference type="InterPro" id="IPR022898">
    <property type="entry name" value="RNase_HII"/>
</dbReference>
<evidence type="ECO:0000256" key="3">
    <source>
        <dbReference type="ARBA" id="ARBA00004065"/>
    </source>
</evidence>
<dbReference type="CDD" id="cd07182">
    <property type="entry name" value="RNase_HII_bacteria_HII_like"/>
    <property type="match status" value="1"/>
</dbReference>
<feature type="binding site" evidence="14 15">
    <location>
        <position position="9"/>
    </location>
    <ligand>
        <name>a divalent metal cation</name>
        <dbReference type="ChEBI" id="CHEBI:60240"/>
    </ligand>
</feature>
<evidence type="ECO:0000256" key="8">
    <source>
        <dbReference type="ARBA" id="ARBA00022490"/>
    </source>
</evidence>
<dbReference type="NCBIfam" id="NF000595">
    <property type="entry name" value="PRK00015.1-3"/>
    <property type="match status" value="1"/>
</dbReference>
<dbReference type="InterPro" id="IPR036397">
    <property type="entry name" value="RNaseH_sf"/>
</dbReference>
<evidence type="ECO:0000259" key="17">
    <source>
        <dbReference type="PROSITE" id="PS51975"/>
    </source>
</evidence>
<dbReference type="InterPro" id="IPR012337">
    <property type="entry name" value="RNaseH-like_sf"/>
</dbReference>
<comment type="cofactor">
    <cofactor evidence="2">
        <name>Mg(2+)</name>
        <dbReference type="ChEBI" id="CHEBI:18420"/>
    </cofactor>
</comment>
<dbReference type="HAMAP" id="MF_00052_B">
    <property type="entry name" value="RNase_HII_B"/>
    <property type="match status" value="1"/>
</dbReference>
<keyword evidence="10 14" id="KW-0479">Metal-binding</keyword>
<keyword evidence="19" id="KW-1185">Reference proteome</keyword>
<keyword evidence="13 14" id="KW-0464">Manganese</keyword>
<evidence type="ECO:0000256" key="9">
    <source>
        <dbReference type="ARBA" id="ARBA00022722"/>
    </source>
</evidence>
<evidence type="ECO:0000256" key="14">
    <source>
        <dbReference type="HAMAP-Rule" id="MF_00052"/>
    </source>
</evidence>
<dbReference type="SUPFAM" id="SSF53098">
    <property type="entry name" value="Ribonuclease H-like"/>
    <property type="match status" value="1"/>
</dbReference>
<comment type="subcellular location">
    <subcellularLocation>
        <location evidence="4 14">Cytoplasm</location>
    </subcellularLocation>
</comment>
<evidence type="ECO:0000256" key="12">
    <source>
        <dbReference type="ARBA" id="ARBA00022801"/>
    </source>
</evidence>
<evidence type="ECO:0000256" key="5">
    <source>
        <dbReference type="ARBA" id="ARBA00007383"/>
    </source>
</evidence>
<dbReference type="PANTHER" id="PTHR10954">
    <property type="entry name" value="RIBONUCLEASE H2 SUBUNIT A"/>
    <property type="match status" value="1"/>
</dbReference>
<dbReference type="GO" id="GO:0004523">
    <property type="term" value="F:RNA-DNA hybrid ribonuclease activity"/>
    <property type="evidence" value="ECO:0007669"/>
    <property type="project" value="UniProtKB-EC"/>
</dbReference>
<dbReference type="EC" id="3.1.26.4" evidence="6 14"/>
<dbReference type="PROSITE" id="PS51975">
    <property type="entry name" value="RNASE_H_2"/>
    <property type="match status" value="1"/>
</dbReference>
<comment type="caution">
    <text evidence="18">The sequence shown here is derived from an EMBL/GenBank/DDBJ whole genome shotgun (WGS) entry which is preliminary data.</text>
</comment>
<keyword evidence="8 14" id="KW-0963">Cytoplasm</keyword>
<protein>
    <recommendedName>
        <fullName evidence="7 14">Ribonuclease HII</fullName>
        <shortName evidence="14">RNase HII</shortName>
        <ecNumber evidence="6 14">3.1.26.4</ecNumber>
    </recommendedName>
</protein>
<dbReference type="InterPro" id="IPR001352">
    <property type="entry name" value="RNase_HII/HIII"/>
</dbReference>
<keyword evidence="12 14" id="KW-0378">Hydrolase</keyword>
<dbReference type="PANTHER" id="PTHR10954:SF18">
    <property type="entry name" value="RIBONUCLEASE HII"/>
    <property type="match status" value="1"/>
</dbReference>
<dbReference type="Pfam" id="PF01351">
    <property type="entry name" value="RNase_HII"/>
    <property type="match status" value="1"/>
</dbReference>
<dbReference type="RefSeq" id="WP_418161309.1">
    <property type="nucleotide sequence ID" value="NZ_JBBLZC010000027.1"/>
</dbReference>
<organism evidence="18 19">
    <name type="scientific">Benzoatithermus flavus</name>
    <dbReference type="NCBI Taxonomy" id="3108223"/>
    <lineage>
        <taxon>Bacteria</taxon>
        <taxon>Pseudomonadati</taxon>
        <taxon>Pseudomonadota</taxon>
        <taxon>Alphaproteobacteria</taxon>
        <taxon>Geminicoccales</taxon>
        <taxon>Geminicoccaceae</taxon>
        <taxon>Benzoatithermus</taxon>
    </lineage>
</organism>
<evidence type="ECO:0000256" key="13">
    <source>
        <dbReference type="ARBA" id="ARBA00023211"/>
    </source>
</evidence>
<gene>
    <name evidence="14" type="primary">rnhB</name>
    <name evidence="18" type="ORF">U1T56_20095</name>
</gene>
<feature type="binding site" evidence="14 15">
    <location>
        <position position="97"/>
    </location>
    <ligand>
        <name>a divalent metal cation</name>
        <dbReference type="ChEBI" id="CHEBI:60240"/>
    </ligand>
</feature>
<dbReference type="Proteomes" id="UP001375743">
    <property type="component" value="Unassembled WGS sequence"/>
</dbReference>
<evidence type="ECO:0000256" key="11">
    <source>
        <dbReference type="ARBA" id="ARBA00022759"/>
    </source>
</evidence>
<evidence type="ECO:0000256" key="6">
    <source>
        <dbReference type="ARBA" id="ARBA00012180"/>
    </source>
</evidence>
<evidence type="ECO:0000256" key="4">
    <source>
        <dbReference type="ARBA" id="ARBA00004496"/>
    </source>
</evidence>